<gene>
    <name evidence="2" type="ORF">TSUD_188420</name>
</gene>
<dbReference type="PANTHER" id="PTHR34427">
    <property type="entry name" value="DUF4283 DOMAIN PROTEIN"/>
    <property type="match status" value="1"/>
</dbReference>
<dbReference type="OrthoDB" id="1436406at2759"/>
<name>A0A2Z6PDS3_TRISU</name>
<evidence type="ECO:0000256" key="1">
    <source>
        <dbReference type="SAM" id="MobiDB-lite"/>
    </source>
</evidence>
<feature type="compositionally biased region" description="Acidic residues" evidence="1">
    <location>
        <begin position="192"/>
        <end position="206"/>
    </location>
</feature>
<organism evidence="2 3">
    <name type="scientific">Trifolium subterraneum</name>
    <name type="common">Subterranean clover</name>
    <dbReference type="NCBI Taxonomy" id="3900"/>
    <lineage>
        <taxon>Eukaryota</taxon>
        <taxon>Viridiplantae</taxon>
        <taxon>Streptophyta</taxon>
        <taxon>Embryophyta</taxon>
        <taxon>Tracheophyta</taxon>
        <taxon>Spermatophyta</taxon>
        <taxon>Magnoliopsida</taxon>
        <taxon>eudicotyledons</taxon>
        <taxon>Gunneridae</taxon>
        <taxon>Pentapetalae</taxon>
        <taxon>rosids</taxon>
        <taxon>fabids</taxon>
        <taxon>Fabales</taxon>
        <taxon>Fabaceae</taxon>
        <taxon>Papilionoideae</taxon>
        <taxon>50 kb inversion clade</taxon>
        <taxon>NPAAA clade</taxon>
        <taxon>Hologalegina</taxon>
        <taxon>IRL clade</taxon>
        <taxon>Trifolieae</taxon>
        <taxon>Trifolium</taxon>
    </lineage>
</organism>
<sequence>MKVVALSLSFPTHLLAPQSDIRSSSYGLHNQKNAFHIQGYFGVKVTPLGSNLTLLEEQEEGEIQALMEDAKGWLDQWFKEIRPWNNKEIDNERTIWLRVYGVPAHAWNDNFFAKIVKPWGVYINFDDGTLKKTTMDVARLMIRTSCHHVVDEFCDVKVNGKIFHLRVLEDSYGPMRILIPHTNGHDGRDGGEPEEEEEEEEEEEDEWDRRVECISGCVGSKEGGVIKKDRLVVKTGFLLGQEEVCIGSQNSDHKEASIEFKVGAIRQRVRIQSYIKSTLDLDSDETLWKSESLHSERVQKLKRGQKLNKVQKLKEDQDVCKSSEAQRSSDPQRCSDAYKSSEAICYALISDLQGPQQRIDFANLSLTEVNIITELEYYNRTGKGSILVIRAKKSHASVLEQGSLKLVCLSKEVSDLV</sequence>
<dbReference type="EMBL" id="DF973950">
    <property type="protein sequence ID" value="GAU42969.1"/>
    <property type="molecule type" value="Genomic_DNA"/>
</dbReference>
<keyword evidence="3" id="KW-1185">Reference proteome</keyword>
<reference evidence="3" key="1">
    <citation type="journal article" date="2017" name="Front. Plant Sci.">
        <title>Climate Clever Clovers: New Paradigm to Reduce the Environmental Footprint of Ruminants by Breeding Low Methanogenic Forages Utilizing Haplotype Variation.</title>
        <authorList>
            <person name="Kaur P."/>
            <person name="Appels R."/>
            <person name="Bayer P.E."/>
            <person name="Keeble-Gagnere G."/>
            <person name="Wang J."/>
            <person name="Hirakawa H."/>
            <person name="Shirasawa K."/>
            <person name="Vercoe P."/>
            <person name="Stefanova K."/>
            <person name="Durmic Z."/>
            <person name="Nichols P."/>
            <person name="Revell C."/>
            <person name="Isobe S.N."/>
            <person name="Edwards D."/>
            <person name="Erskine W."/>
        </authorList>
    </citation>
    <scope>NUCLEOTIDE SEQUENCE [LARGE SCALE GENOMIC DNA]</scope>
    <source>
        <strain evidence="3">cv. Daliak</strain>
    </source>
</reference>
<proteinExistence type="predicted"/>
<protein>
    <submittedName>
        <fullName evidence="2">Uncharacterized protein</fullName>
    </submittedName>
</protein>
<dbReference type="PANTHER" id="PTHR34427:SF5">
    <property type="entry name" value="DUF4283 DOMAIN-CONTAINING PROTEIN"/>
    <property type="match status" value="1"/>
</dbReference>
<dbReference type="AlphaFoldDB" id="A0A2Z6PDS3"/>
<evidence type="ECO:0000313" key="3">
    <source>
        <dbReference type="Proteomes" id="UP000242715"/>
    </source>
</evidence>
<feature type="region of interest" description="Disordered" evidence="1">
    <location>
        <begin position="179"/>
        <end position="206"/>
    </location>
</feature>
<accession>A0A2Z6PDS3</accession>
<dbReference type="Proteomes" id="UP000242715">
    <property type="component" value="Unassembled WGS sequence"/>
</dbReference>
<evidence type="ECO:0000313" key="2">
    <source>
        <dbReference type="EMBL" id="GAU42969.1"/>
    </source>
</evidence>